<dbReference type="PROSITE" id="PS51257">
    <property type="entry name" value="PROKAR_LIPOPROTEIN"/>
    <property type="match status" value="1"/>
</dbReference>
<name>A0A3A3Z791_9ACTN</name>
<evidence type="ECO:0008006" key="3">
    <source>
        <dbReference type="Google" id="ProtNLM"/>
    </source>
</evidence>
<dbReference type="AlphaFoldDB" id="A0A3A3Z791"/>
<accession>A0A3A3Z791</accession>
<evidence type="ECO:0000313" key="1">
    <source>
        <dbReference type="EMBL" id="RJK97797.1"/>
    </source>
</evidence>
<gene>
    <name evidence="1" type="ORF">D5H78_02070</name>
</gene>
<dbReference type="OrthoDB" id="5185019at2"/>
<proteinExistence type="predicted"/>
<sequence length="162" mass="16890">MSLRARAPRPRPAVRAAALAGAGALVLTGCEAPTPLVTVFTGTTSVNAHAVCWSFDEEPVDPSTCTPGDEVPSIEYQASETVGISVDVDVAEGGWIPYVATGAGAQEQPLVADPLESTYYRFALPELSAEQATVTLRVVAVTGEGEETGTRGAWLFTLRPAD</sequence>
<comment type="caution">
    <text evidence="1">The sequence shown here is derived from an EMBL/GenBank/DDBJ whole genome shotgun (WGS) entry which is preliminary data.</text>
</comment>
<dbReference type="Proteomes" id="UP000265614">
    <property type="component" value="Unassembled WGS sequence"/>
</dbReference>
<dbReference type="RefSeq" id="WP_119948723.1">
    <property type="nucleotide sequence ID" value="NZ_QZEZ01000001.1"/>
</dbReference>
<evidence type="ECO:0000313" key="2">
    <source>
        <dbReference type="Proteomes" id="UP000265614"/>
    </source>
</evidence>
<dbReference type="EMBL" id="QZEZ01000001">
    <property type="protein sequence ID" value="RJK97797.1"/>
    <property type="molecule type" value="Genomic_DNA"/>
</dbReference>
<organism evidence="1 2">
    <name type="scientific">Vallicoccus soli</name>
    <dbReference type="NCBI Taxonomy" id="2339232"/>
    <lineage>
        <taxon>Bacteria</taxon>
        <taxon>Bacillati</taxon>
        <taxon>Actinomycetota</taxon>
        <taxon>Actinomycetes</taxon>
        <taxon>Motilibacterales</taxon>
        <taxon>Vallicoccaceae</taxon>
        <taxon>Vallicoccus</taxon>
    </lineage>
</organism>
<reference evidence="1 2" key="1">
    <citation type="submission" date="2018-09" db="EMBL/GenBank/DDBJ databases">
        <title>YIM 75000 draft genome.</title>
        <authorList>
            <person name="Tang S."/>
            <person name="Feng Y."/>
        </authorList>
    </citation>
    <scope>NUCLEOTIDE SEQUENCE [LARGE SCALE GENOMIC DNA]</scope>
    <source>
        <strain evidence="1 2">YIM 75000</strain>
    </source>
</reference>
<protein>
    <recommendedName>
        <fullName evidence="3">DUF2771 family protein</fullName>
    </recommendedName>
</protein>
<keyword evidence="2" id="KW-1185">Reference proteome</keyword>